<dbReference type="Pfam" id="PF14111">
    <property type="entry name" value="DUF4283"/>
    <property type="match status" value="1"/>
</dbReference>
<feature type="non-terminal residue" evidence="2">
    <location>
        <position position="1"/>
    </location>
</feature>
<evidence type="ECO:0000259" key="1">
    <source>
        <dbReference type="Pfam" id="PF14111"/>
    </source>
</evidence>
<accession>A0A7J8Q9F7</accession>
<dbReference type="EMBL" id="JABEZZ010000010">
    <property type="protein sequence ID" value="MBA0598078.1"/>
    <property type="molecule type" value="Genomic_DNA"/>
</dbReference>
<dbReference type="Proteomes" id="UP000593578">
    <property type="component" value="Unassembled WGS sequence"/>
</dbReference>
<proteinExistence type="predicted"/>
<dbReference type="InterPro" id="IPR025558">
    <property type="entry name" value="DUF4283"/>
</dbReference>
<dbReference type="AlphaFoldDB" id="A0A7J8Q9F7"/>
<feature type="domain" description="DUF4283" evidence="1">
    <location>
        <begin position="28"/>
        <end position="87"/>
    </location>
</feature>
<evidence type="ECO:0000313" key="3">
    <source>
        <dbReference type="Proteomes" id="UP000593578"/>
    </source>
</evidence>
<evidence type="ECO:0000313" key="2">
    <source>
        <dbReference type="EMBL" id="MBA0598078.1"/>
    </source>
</evidence>
<comment type="caution">
    <text evidence="2">The sequence shown here is derived from an EMBL/GenBank/DDBJ whole genome shotgun (WGS) entry which is preliminary data.</text>
</comment>
<reference evidence="2 3" key="1">
    <citation type="journal article" date="2019" name="Genome Biol. Evol.">
        <title>Insights into the evolution of the New World diploid cottons (Gossypium, subgenus Houzingenia) based on genome sequencing.</title>
        <authorList>
            <person name="Grover C.E."/>
            <person name="Arick M.A. 2nd"/>
            <person name="Thrash A."/>
            <person name="Conover J.L."/>
            <person name="Sanders W.S."/>
            <person name="Peterson D.G."/>
            <person name="Frelichowski J.E."/>
            <person name="Scheffler J.A."/>
            <person name="Scheffler B.E."/>
            <person name="Wendel J.F."/>
        </authorList>
    </citation>
    <scope>NUCLEOTIDE SEQUENCE [LARGE SCALE GENOMIC DNA]</scope>
    <source>
        <strain evidence="2">8</strain>
        <tissue evidence="2">Leaf</tissue>
    </source>
</reference>
<protein>
    <recommendedName>
        <fullName evidence="1">DUF4283 domain-containing protein</fullName>
    </recommendedName>
</protein>
<sequence>MEEELVNLNIIDEEDPVEVLGDEIASGEDYKFCLVGQVLMDSVIRFSSMSNTLADLWHPLRRVCIMEIGEKRVLFHFYNEINLNRVVMNVMVHNLPLGFISEGMVRQFGNFIGQFLEYNDMSLRAPSTRVTPTVSKWLREDYRDGSWIGMEVDGDKDKRNLGDFQT</sequence>
<gene>
    <name evidence="2" type="ORF">Gorai_007857</name>
</gene>
<organism evidence="2 3">
    <name type="scientific">Gossypium raimondii</name>
    <name type="common">Peruvian cotton</name>
    <name type="synonym">Gossypium klotzschianum subsp. raimondii</name>
    <dbReference type="NCBI Taxonomy" id="29730"/>
    <lineage>
        <taxon>Eukaryota</taxon>
        <taxon>Viridiplantae</taxon>
        <taxon>Streptophyta</taxon>
        <taxon>Embryophyta</taxon>
        <taxon>Tracheophyta</taxon>
        <taxon>Spermatophyta</taxon>
        <taxon>Magnoliopsida</taxon>
        <taxon>eudicotyledons</taxon>
        <taxon>Gunneridae</taxon>
        <taxon>Pentapetalae</taxon>
        <taxon>rosids</taxon>
        <taxon>malvids</taxon>
        <taxon>Malvales</taxon>
        <taxon>Malvaceae</taxon>
        <taxon>Malvoideae</taxon>
        <taxon>Gossypium</taxon>
    </lineage>
</organism>
<name>A0A7J8Q9F7_GOSRA</name>